<evidence type="ECO:0000313" key="2">
    <source>
        <dbReference type="Proteomes" id="UP001055072"/>
    </source>
</evidence>
<comment type="caution">
    <text evidence="1">The sequence shown here is derived from an EMBL/GenBank/DDBJ whole genome shotgun (WGS) entry which is preliminary data.</text>
</comment>
<reference evidence="1" key="1">
    <citation type="journal article" date="2021" name="Environ. Microbiol.">
        <title>Gene family expansions and transcriptome signatures uncover fungal adaptations to wood decay.</title>
        <authorList>
            <person name="Hage H."/>
            <person name="Miyauchi S."/>
            <person name="Viragh M."/>
            <person name="Drula E."/>
            <person name="Min B."/>
            <person name="Chaduli D."/>
            <person name="Navarro D."/>
            <person name="Favel A."/>
            <person name="Norest M."/>
            <person name="Lesage-Meessen L."/>
            <person name="Balint B."/>
            <person name="Merenyi Z."/>
            <person name="de Eugenio L."/>
            <person name="Morin E."/>
            <person name="Martinez A.T."/>
            <person name="Baldrian P."/>
            <person name="Stursova M."/>
            <person name="Martinez M.J."/>
            <person name="Novotny C."/>
            <person name="Magnuson J.K."/>
            <person name="Spatafora J.W."/>
            <person name="Maurice S."/>
            <person name="Pangilinan J."/>
            <person name="Andreopoulos W."/>
            <person name="LaButti K."/>
            <person name="Hundley H."/>
            <person name="Na H."/>
            <person name="Kuo A."/>
            <person name="Barry K."/>
            <person name="Lipzen A."/>
            <person name="Henrissat B."/>
            <person name="Riley R."/>
            <person name="Ahrendt S."/>
            <person name="Nagy L.G."/>
            <person name="Grigoriev I.V."/>
            <person name="Martin F."/>
            <person name="Rosso M.N."/>
        </authorList>
    </citation>
    <scope>NUCLEOTIDE SEQUENCE</scope>
    <source>
        <strain evidence="1">CBS 384.51</strain>
    </source>
</reference>
<gene>
    <name evidence="1" type="ORF">BDY19DRAFT_950492</name>
</gene>
<sequence>MFSLSSVTHVGLTAIGTAIALKATYDFTSLLYFHFLSPPTYTRFLYGKAPYALITGASDGIGKAVAKELYSKGFNIIIHGRNLEKLEKVREEIQSTSNKRDVRIWVADASAPEIDFVDALREWKDIEITLVIHNVGAAQLTNASIDGIPTETLLRDLRLNATFPYLLTRALLPGLRKTSRSGPVELIFIGSVASDLPIPGLNPYGPSKAFMRQMSKTIGAEECAIHKESDVSTMFLQVAEVSSGSHRSAVTLFGPSAETYAKSVVSKVGCGRSVVVPYVWHAMQIWFMGLLPERLLAKSAADAAVGEHKRMAKEA</sequence>
<name>A0ACB8U297_9APHY</name>
<accession>A0ACB8U297</accession>
<protein>
    <submittedName>
        <fullName evidence="1">Uncharacterized protein</fullName>
    </submittedName>
</protein>
<proteinExistence type="predicted"/>
<dbReference type="EMBL" id="MU274914">
    <property type="protein sequence ID" value="KAI0088354.1"/>
    <property type="molecule type" value="Genomic_DNA"/>
</dbReference>
<evidence type="ECO:0000313" key="1">
    <source>
        <dbReference type="EMBL" id="KAI0088354.1"/>
    </source>
</evidence>
<dbReference type="Proteomes" id="UP001055072">
    <property type="component" value="Unassembled WGS sequence"/>
</dbReference>
<organism evidence="1 2">
    <name type="scientific">Irpex rosettiformis</name>
    <dbReference type="NCBI Taxonomy" id="378272"/>
    <lineage>
        <taxon>Eukaryota</taxon>
        <taxon>Fungi</taxon>
        <taxon>Dikarya</taxon>
        <taxon>Basidiomycota</taxon>
        <taxon>Agaricomycotina</taxon>
        <taxon>Agaricomycetes</taxon>
        <taxon>Polyporales</taxon>
        <taxon>Irpicaceae</taxon>
        <taxon>Irpex</taxon>
    </lineage>
</organism>
<keyword evidence="2" id="KW-1185">Reference proteome</keyword>